<accession>A0AAW6Z7E3</accession>
<dbReference type="AlphaFoldDB" id="A0AAW6Z7E3"/>
<comment type="caution">
    <text evidence="5">The sequence shown here is derived from an EMBL/GenBank/DDBJ whole genome shotgun (WGS) entry which is preliminary data.</text>
</comment>
<feature type="compositionally biased region" description="Gly residues" evidence="3">
    <location>
        <begin position="137"/>
        <end position="146"/>
    </location>
</feature>
<dbReference type="Proteomes" id="UP001240589">
    <property type="component" value="Unassembled WGS sequence"/>
</dbReference>
<organism evidence="5 6">
    <name type="scientific">Neisseria mucosa</name>
    <dbReference type="NCBI Taxonomy" id="488"/>
    <lineage>
        <taxon>Bacteria</taxon>
        <taxon>Pseudomonadati</taxon>
        <taxon>Pseudomonadota</taxon>
        <taxon>Betaproteobacteria</taxon>
        <taxon>Neisseriales</taxon>
        <taxon>Neisseriaceae</taxon>
        <taxon>Neisseria</taxon>
    </lineage>
</organism>
<proteinExistence type="predicted"/>
<dbReference type="Gene3D" id="3.30.2020.30">
    <property type="match status" value="1"/>
</dbReference>
<evidence type="ECO:0000256" key="3">
    <source>
        <dbReference type="SAM" id="MobiDB-lite"/>
    </source>
</evidence>
<name>A0AAW6Z7E3_NEIMU</name>
<evidence type="ECO:0000313" key="6">
    <source>
        <dbReference type="Proteomes" id="UP001240589"/>
    </source>
</evidence>
<dbReference type="KEGG" id="nmj:NM96_04550"/>
<evidence type="ECO:0000256" key="1">
    <source>
        <dbReference type="ARBA" id="ARBA00022723"/>
    </source>
</evidence>
<dbReference type="PANTHER" id="PTHR35303">
    <property type="entry name" value="OS02G0197800 PROTEIN"/>
    <property type="match status" value="1"/>
</dbReference>
<dbReference type="RefSeq" id="WP_060975207.1">
    <property type="nucleotide sequence ID" value="NZ_CP197397.1"/>
</dbReference>
<feature type="region of interest" description="Disordered" evidence="3">
    <location>
        <begin position="119"/>
        <end position="146"/>
    </location>
</feature>
<dbReference type="InterPro" id="IPR010376">
    <property type="entry name" value="GBBH-like_N"/>
</dbReference>
<dbReference type="EMBL" id="JASPBL010000028">
    <property type="protein sequence ID" value="MDK8361899.1"/>
    <property type="molecule type" value="Genomic_DNA"/>
</dbReference>
<evidence type="ECO:0000259" key="4">
    <source>
        <dbReference type="Pfam" id="PF06155"/>
    </source>
</evidence>
<dbReference type="PANTHER" id="PTHR35303:SF5">
    <property type="entry name" value="OS02G0197800 PROTEIN"/>
    <property type="match status" value="1"/>
</dbReference>
<dbReference type="InterPro" id="IPR038492">
    <property type="entry name" value="GBBH-like_N_sf"/>
</dbReference>
<dbReference type="Pfam" id="PF06155">
    <property type="entry name" value="GBBH-like_N"/>
    <property type="match status" value="1"/>
</dbReference>
<sequence>MTVNENNLIPTEIRLSKDRALLTLRYDADEKPLSAEFLRVYSPSAEVRGHGVGQEVLQTGKASVTVTDLEPVGNYALKITFSDGHNSGLYDWAYLHKLAHDHDALWTDYLRRMELAGASRVPSPDDLNTESKSGHTCGSGGCGGRH</sequence>
<keyword evidence="2" id="KW-0408">Iron</keyword>
<evidence type="ECO:0000256" key="2">
    <source>
        <dbReference type="ARBA" id="ARBA00023004"/>
    </source>
</evidence>
<keyword evidence="1" id="KW-0479">Metal-binding</keyword>
<gene>
    <name evidence="5" type="ORF">QP792_06720</name>
</gene>
<feature type="domain" description="Gamma-butyrobetaine hydroxylase-like N-terminal" evidence="4">
    <location>
        <begin position="13"/>
        <end position="96"/>
    </location>
</feature>
<dbReference type="GO" id="GO:0046872">
    <property type="term" value="F:metal ion binding"/>
    <property type="evidence" value="ECO:0007669"/>
    <property type="project" value="UniProtKB-KW"/>
</dbReference>
<reference evidence="5" key="1">
    <citation type="submission" date="2023-05" db="EMBL/GenBank/DDBJ databases">
        <title>Genomic Catalog of Human Bladder Bacteria.</title>
        <authorList>
            <person name="Du J."/>
        </authorList>
    </citation>
    <scope>NUCLEOTIDE SEQUENCE</scope>
    <source>
        <strain evidence="5">UMB7974B</strain>
    </source>
</reference>
<evidence type="ECO:0000313" key="5">
    <source>
        <dbReference type="EMBL" id="MDK8361899.1"/>
    </source>
</evidence>
<protein>
    <submittedName>
        <fullName evidence="5">DUF971 domain-containing protein</fullName>
    </submittedName>
</protein>